<protein>
    <submittedName>
        <fullName evidence="2">Uncharacterized protein</fullName>
    </submittedName>
</protein>
<evidence type="ECO:0000256" key="1">
    <source>
        <dbReference type="SAM" id="Phobius"/>
    </source>
</evidence>
<comment type="caution">
    <text evidence="2">The sequence shown here is derived from an EMBL/GenBank/DDBJ whole genome shotgun (WGS) entry which is preliminary data.</text>
</comment>
<feature type="transmembrane region" description="Helical" evidence="1">
    <location>
        <begin position="122"/>
        <end position="141"/>
    </location>
</feature>
<dbReference type="AlphaFoldDB" id="A0AAW3XFX8"/>
<keyword evidence="1" id="KW-1133">Transmembrane helix</keyword>
<gene>
    <name evidence="2" type="ORF">H9R40_03655</name>
</gene>
<dbReference type="Proteomes" id="UP000613022">
    <property type="component" value="Unassembled WGS sequence"/>
</dbReference>
<evidence type="ECO:0000313" key="3">
    <source>
        <dbReference type="Proteomes" id="UP000613022"/>
    </source>
</evidence>
<sequence length="145" mass="16422">MSIEYNQLEKNRHIINLYSVRIEDLLRKNGASGNGFKELVSSIYSKLDISTRRNIERMSNLRNRAAHTEFFEHTERDMANFEAQFKSVNHALINMLEVSKQNEELVNSLKVTMAASTGVKKWLYGAGTAALVIVLACGFIANAKR</sequence>
<proteinExistence type="predicted"/>
<evidence type="ECO:0000313" key="2">
    <source>
        <dbReference type="EMBL" id="MBC6322342.1"/>
    </source>
</evidence>
<dbReference type="EMBL" id="JACSEP010000005">
    <property type="protein sequence ID" value="MBC6322342.1"/>
    <property type="molecule type" value="Genomic_DNA"/>
</dbReference>
<name>A0AAW3XFX8_9ENTR</name>
<keyword evidence="1" id="KW-0812">Transmembrane</keyword>
<organism evidence="2 3">
    <name type="scientific">Enterobacter kobei</name>
    <dbReference type="NCBI Taxonomy" id="208224"/>
    <lineage>
        <taxon>Bacteria</taxon>
        <taxon>Pseudomonadati</taxon>
        <taxon>Pseudomonadota</taxon>
        <taxon>Gammaproteobacteria</taxon>
        <taxon>Enterobacterales</taxon>
        <taxon>Enterobacteriaceae</taxon>
        <taxon>Enterobacter</taxon>
        <taxon>Enterobacter cloacae complex</taxon>
    </lineage>
</organism>
<reference evidence="2" key="1">
    <citation type="submission" date="2020-08" db="EMBL/GenBank/DDBJ databases">
        <title>Distribution of Beta-Lactamase Producing Gram-Negative Bacterial Isolates in Isabela River of Santo Domingo, Dominican Republic.</title>
        <authorList>
            <person name="Calderon V."/>
            <person name="Del Rosario C."/>
            <person name="Duarte A."/>
            <person name="Bonnelly R."/>
            <person name="Barauna R."/>
            <person name="Ramos R.T."/>
            <person name="Perdomo O.P."/>
            <person name="Rodriguez De Francisco L.E."/>
            <person name="Franco De Los Santos E.F."/>
        </authorList>
    </citation>
    <scope>NUCLEOTIDE SEQUENCE</scope>
    <source>
        <strain evidence="2">INTEC_BI4_1.1</strain>
    </source>
</reference>
<keyword evidence="1" id="KW-0472">Membrane</keyword>
<accession>A0AAW3XFX8</accession>
<dbReference type="RefSeq" id="WP_187173767.1">
    <property type="nucleotide sequence ID" value="NZ_AP022498.1"/>
</dbReference>